<feature type="domain" description="NAD-dependent epimerase/dehydratase" evidence="2">
    <location>
        <begin position="3"/>
        <end position="227"/>
    </location>
</feature>
<dbReference type="PANTHER" id="PTHR43000">
    <property type="entry name" value="DTDP-D-GLUCOSE 4,6-DEHYDRATASE-RELATED"/>
    <property type="match status" value="1"/>
</dbReference>
<comment type="similarity">
    <text evidence="1">Belongs to the NAD(P)-dependent epimerase/dehydratase family.</text>
</comment>
<reference evidence="3 4" key="1">
    <citation type="journal article" date="2019" name="Nat. Microbiol.">
        <title>Expanding anaerobic alkane metabolism in the domain of Archaea.</title>
        <authorList>
            <person name="Wang Y."/>
            <person name="Wegener G."/>
            <person name="Hou J."/>
            <person name="Wang F."/>
            <person name="Xiao X."/>
        </authorList>
    </citation>
    <scope>NUCLEOTIDE SEQUENCE [LARGE SCALE GENOMIC DNA]</scope>
    <source>
        <strain evidence="3">WYZ-LMO10</strain>
    </source>
</reference>
<dbReference type="InterPro" id="IPR001509">
    <property type="entry name" value="Epimerase_deHydtase"/>
</dbReference>
<dbReference type="Proteomes" id="UP000315399">
    <property type="component" value="Unassembled WGS sequence"/>
</dbReference>
<dbReference type="SUPFAM" id="SSF51735">
    <property type="entry name" value="NAD(P)-binding Rossmann-fold domains"/>
    <property type="match status" value="1"/>
</dbReference>
<proteinExistence type="inferred from homology"/>
<dbReference type="InterPro" id="IPR036291">
    <property type="entry name" value="NAD(P)-bd_dom_sf"/>
</dbReference>
<name>A0A523BHT7_9CREN</name>
<evidence type="ECO:0000313" key="4">
    <source>
        <dbReference type="Proteomes" id="UP000315399"/>
    </source>
</evidence>
<evidence type="ECO:0000313" key="3">
    <source>
        <dbReference type="EMBL" id="TDA40060.1"/>
    </source>
</evidence>
<gene>
    <name evidence="3" type="ORF">DSO08_00575</name>
</gene>
<evidence type="ECO:0000256" key="1">
    <source>
        <dbReference type="ARBA" id="ARBA00007637"/>
    </source>
</evidence>
<dbReference type="Gene3D" id="3.40.50.720">
    <property type="entry name" value="NAD(P)-binding Rossmann-like Domain"/>
    <property type="match status" value="1"/>
</dbReference>
<accession>A0A523BHT7</accession>
<sequence length="309" mass="34256">MRILITGGGGFVGSRLAKASLLKGNDVVVLDKSKGELEGYTHPRMQFMQGGVEDPEIVRGAVKGCDVVYYAAWSFAEKPLEGFKVDVIGFLNVIEACCDAGVKQIIFPSSSVIYGEPITTPITEDHPLLVERSRAPTHALTKLAVEKAMAIYYRERGLPFTIFRFWWAFGDERVPSGTLRKIIDSALRGEPLYVPKGASGSVLYVQDLLRAFEVATLSERAFGKTYNLTSFNIGWKEILQTIVDLAGSRSTVTEVEPKDWKGSGFLTGNWILDDKRIRDELGFIPDENLAKKAFREALKRTIEARRTGA</sequence>
<dbReference type="Pfam" id="PF01370">
    <property type="entry name" value="Epimerase"/>
    <property type="match status" value="1"/>
</dbReference>
<comment type="caution">
    <text evidence="3">The sequence shown here is derived from an EMBL/GenBank/DDBJ whole genome shotgun (WGS) entry which is preliminary data.</text>
</comment>
<protein>
    <submittedName>
        <fullName evidence="3">NAD(P)-dependent oxidoreductase</fullName>
    </submittedName>
</protein>
<evidence type="ECO:0000259" key="2">
    <source>
        <dbReference type="Pfam" id="PF01370"/>
    </source>
</evidence>
<organism evidence="3 4">
    <name type="scientific">Thermoproteota archaeon</name>
    <dbReference type="NCBI Taxonomy" id="2056631"/>
    <lineage>
        <taxon>Archaea</taxon>
        <taxon>Thermoproteota</taxon>
    </lineage>
</organism>
<dbReference type="AlphaFoldDB" id="A0A523BHT7"/>
<dbReference type="EMBL" id="QNVH01000003">
    <property type="protein sequence ID" value="TDA40060.1"/>
    <property type="molecule type" value="Genomic_DNA"/>
</dbReference>